<keyword evidence="5" id="KW-1185">Reference proteome</keyword>
<evidence type="ECO:0000313" key="5">
    <source>
        <dbReference type="Proteomes" id="UP000299102"/>
    </source>
</evidence>
<evidence type="ECO:0000256" key="1">
    <source>
        <dbReference type="ARBA" id="ARBA00006215"/>
    </source>
</evidence>
<sequence length="350" mass="39757">MSKQLELTIDLEIRRVTCPGVWLCQDGSVSLILHALNSTYQTHLVPPVFPMIFKSTFQFRKKFPISCAVRNLGCVLKDEDFYCELVQWTSHCVTDEGVILAQYLGAIPDILFVPEVCSSEGIDLLMRRTKDYPGILAPKIEIATRVRLEEISSSGLSIMSSPSKKCKCTASKESHSHKPVCHTSQYHRSTCDSKNDIENKNLSPKKSKICHLPIEKESVNCRDFCNTSDVFSASIDAGSWRRAVEEKCSHVLDEDDSYRNENAVFNASNDSVGSWLPRTRDPHRVMDKERESILFQNEVLKPWPCMPALLGWALQMKVVTKARIGLCVRCLGSLRKWFDLIWLKTHCSIR</sequence>
<reference evidence="4 5" key="1">
    <citation type="journal article" date="2019" name="Commun. Biol.">
        <title>The bagworm genome reveals a unique fibroin gene that provides high tensile strength.</title>
        <authorList>
            <person name="Kono N."/>
            <person name="Nakamura H."/>
            <person name="Ohtoshi R."/>
            <person name="Tomita M."/>
            <person name="Numata K."/>
            <person name="Arakawa K."/>
        </authorList>
    </citation>
    <scope>NUCLEOTIDE SEQUENCE [LARGE SCALE GENOMIC DNA]</scope>
</reference>
<evidence type="ECO:0000259" key="3">
    <source>
        <dbReference type="Pfam" id="PF14909"/>
    </source>
</evidence>
<keyword evidence="2" id="KW-0597">Phosphoprotein</keyword>
<dbReference type="Pfam" id="PF14909">
    <property type="entry name" value="SPATA6"/>
    <property type="match status" value="1"/>
</dbReference>
<dbReference type="GO" id="GO:0120212">
    <property type="term" value="C:sperm head-tail coupling apparatus"/>
    <property type="evidence" value="ECO:0007669"/>
    <property type="project" value="InterPro"/>
</dbReference>
<dbReference type="PANTHER" id="PTHR16435">
    <property type="entry name" value="SPERMATOGENESIS-ASSOCIATED PROTEIN 6 SPATA6"/>
    <property type="match status" value="1"/>
</dbReference>
<feature type="domain" description="Spermatogenesis-associated protein 6 N-terminal" evidence="3">
    <location>
        <begin position="9"/>
        <end position="146"/>
    </location>
</feature>
<organism evidence="4 5">
    <name type="scientific">Eumeta variegata</name>
    <name type="common">Bagworm moth</name>
    <name type="synonym">Eumeta japonica</name>
    <dbReference type="NCBI Taxonomy" id="151549"/>
    <lineage>
        <taxon>Eukaryota</taxon>
        <taxon>Metazoa</taxon>
        <taxon>Ecdysozoa</taxon>
        <taxon>Arthropoda</taxon>
        <taxon>Hexapoda</taxon>
        <taxon>Insecta</taxon>
        <taxon>Pterygota</taxon>
        <taxon>Neoptera</taxon>
        <taxon>Endopterygota</taxon>
        <taxon>Lepidoptera</taxon>
        <taxon>Glossata</taxon>
        <taxon>Ditrysia</taxon>
        <taxon>Tineoidea</taxon>
        <taxon>Psychidae</taxon>
        <taxon>Oiketicinae</taxon>
        <taxon>Eumeta</taxon>
    </lineage>
</organism>
<protein>
    <submittedName>
        <fullName evidence="4">Spermatogenesis associated 6-like protein</fullName>
    </submittedName>
</protein>
<proteinExistence type="inferred from homology"/>
<dbReference type="OrthoDB" id="5963614at2759"/>
<dbReference type="PANTHER" id="PTHR16435:SF6">
    <property type="entry name" value="IP09370P"/>
    <property type="match status" value="1"/>
</dbReference>
<name>A0A4C1UMD6_EUMVA</name>
<evidence type="ECO:0000256" key="2">
    <source>
        <dbReference type="ARBA" id="ARBA00022553"/>
    </source>
</evidence>
<dbReference type="AlphaFoldDB" id="A0A4C1UMD6"/>
<comment type="caution">
    <text evidence="4">The sequence shown here is derived from an EMBL/GenBank/DDBJ whole genome shotgun (WGS) entry which is preliminary data.</text>
</comment>
<evidence type="ECO:0000313" key="4">
    <source>
        <dbReference type="EMBL" id="GBP27613.1"/>
    </source>
</evidence>
<dbReference type="STRING" id="151549.A0A4C1UMD6"/>
<accession>A0A4C1UMD6</accession>
<dbReference type="InterPro" id="IPR042769">
    <property type="entry name" value="SPATA6_fam"/>
</dbReference>
<comment type="similarity">
    <text evidence="1">Belongs to the SPATA6 family.</text>
</comment>
<dbReference type="GO" id="GO:0032027">
    <property type="term" value="F:myosin light chain binding"/>
    <property type="evidence" value="ECO:0007669"/>
    <property type="project" value="InterPro"/>
</dbReference>
<dbReference type="InterPro" id="IPR032732">
    <property type="entry name" value="SPATA6_N"/>
</dbReference>
<dbReference type="GO" id="GO:0007283">
    <property type="term" value="P:spermatogenesis"/>
    <property type="evidence" value="ECO:0007669"/>
    <property type="project" value="InterPro"/>
</dbReference>
<dbReference type="Proteomes" id="UP000299102">
    <property type="component" value="Unassembled WGS sequence"/>
</dbReference>
<gene>
    <name evidence="4" type="primary">Spata6l</name>
    <name evidence="4" type="ORF">EVAR_102867_1</name>
</gene>
<dbReference type="EMBL" id="BGZK01000196">
    <property type="protein sequence ID" value="GBP27613.1"/>
    <property type="molecule type" value="Genomic_DNA"/>
</dbReference>